<evidence type="ECO:0000313" key="7">
    <source>
        <dbReference type="RefSeq" id="XP_022256333.1"/>
    </source>
</evidence>
<comment type="subcellular location">
    <subcellularLocation>
        <location evidence="1">Membrane</location>
    </subcellularLocation>
</comment>
<keyword evidence="6" id="KW-1185">Reference proteome</keyword>
<name>A0ABM1TKC7_LIMPO</name>
<evidence type="ECO:0000256" key="4">
    <source>
        <dbReference type="ARBA" id="ARBA00023136"/>
    </source>
</evidence>
<dbReference type="RefSeq" id="XP_022256333.1">
    <property type="nucleotide sequence ID" value="XM_022400625.1"/>
</dbReference>
<evidence type="ECO:0000313" key="6">
    <source>
        <dbReference type="Proteomes" id="UP000694941"/>
    </source>
</evidence>
<feature type="region of interest" description="Disordered" evidence="5">
    <location>
        <begin position="1"/>
        <end position="40"/>
    </location>
</feature>
<dbReference type="PANTHER" id="PTHR12953">
    <property type="entry name" value="MEMBRANE PROTEIN CH1 RELATED"/>
    <property type="match status" value="1"/>
</dbReference>
<protein>
    <submittedName>
        <fullName evidence="7">SUN domain-containing ossification factor-like isoform X2</fullName>
    </submittedName>
</protein>
<dbReference type="InterPro" id="IPR045120">
    <property type="entry name" value="Suco/Slp1-like"/>
</dbReference>
<sequence length="453" mass="50399">MVEEYEEMEIAGEHSLPASPDDDDDRLDIPGSEESPASINLFGSARDAVINIVRKAALALSGKEHEDEKMATESPTEAFRPDIEDKPVVDFSNHSTKNVNLSAEYEKETNGLIPHLFICGLCDIHLKFTSDVSSQTCRFLQIMLGSKALDQLCRLYSVHLGQFLEAKDKCEDEFTSMMEGASATTTSTTVMLFPSELASTSDSFGVAESILQELPTHHASKVPQPVESPIVSHILKYEDVTNIQENIQPTKTIPESERLTEKTDSEESCGEVNVPDRDSEGNRTSYNDEMEKSTVGFNTVNLTEEILSPTSDRKMEEKETPSLEQASANDTHSARNEDALSDQDKDLNKEGVVVGEKKIPDTHLHESRLNGNGHKYDPVMLVGVPTQAGQKESVFMRLSNRIKALELNMSLSSRYLEELSQRYRRHMEEMQKAFDRTVGALNDTARDAANYNG</sequence>
<organism evidence="6 7">
    <name type="scientific">Limulus polyphemus</name>
    <name type="common">Atlantic horseshoe crab</name>
    <dbReference type="NCBI Taxonomy" id="6850"/>
    <lineage>
        <taxon>Eukaryota</taxon>
        <taxon>Metazoa</taxon>
        <taxon>Ecdysozoa</taxon>
        <taxon>Arthropoda</taxon>
        <taxon>Chelicerata</taxon>
        <taxon>Merostomata</taxon>
        <taxon>Xiphosura</taxon>
        <taxon>Limulidae</taxon>
        <taxon>Limulus</taxon>
    </lineage>
</organism>
<feature type="compositionally biased region" description="Acidic residues" evidence="5">
    <location>
        <begin position="1"/>
        <end position="10"/>
    </location>
</feature>
<feature type="region of interest" description="Disordered" evidence="5">
    <location>
        <begin position="301"/>
        <end position="350"/>
    </location>
</feature>
<dbReference type="GeneID" id="106472022"/>
<keyword evidence="3" id="KW-1133">Transmembrane helix</keyword>
<evidence type="ECO:0000256" key="3">
    <source>
        <dbReference type="ARBA" id="ARBA00022989"/>
    </source>
</evidence>
<gene>
    <name evidence="7" type="primary">LOC106472022</name>
</gene>
<evidence type="ECO:0000256" key="1">
    <source>
        <dbReference type="ARBA" id="ARBA00004370"/>
    </source>
</evidence>
<feature type="compositionally biased region" description="Basic and acidic residues" evidence="5">
    <location>
        <begin position="311"/>
        <end position="321"/>
    </location>
</feature>
<proteinExistence type="predicted"/>
<feature type="compositionally biased region" description="Basic and acidic residues" evidence="5">
    <location>
        <begin position="332"/>
        <end position="350"/>
    </location>
</feature>
<keyword evidence="4" id="KW-0472">Membrane</keyword>
<accession>A0ABM1TKC7</accession>
<evidence type="ECO:0000256" key="5">
    <source>
        <dbReference type="SAM" id="MobiDB-lite"/>
    </source>
</evidence>
<evidence type="ECO:0000256" key="2">
    <source>
        <dbReference type="ARBA" id="ARBA00022692"/>
    </source>
</evidence>
<feature type="compositionally biased region" description="Basic and acidic residues" evidence="5">
    <location>
        <begin position="254"/>
        <end position="265"/>
    </location>
</feature>
<feature type="compositionally biased region" description="Polar residues" evidence="5">
    <location>
        <begin position="322"/>
        <end position="331"/>
    </location>
</feature>
<reference evidence="7" key="1">
    <citation type="submission" date="2025-08" db="UniProtKB">
        <authorList>
            <consortium name="RefSeq"/>
        </authorList>
    </citation>
    <scope>IDENTIFICATION</scope>
    <source>
        <tissue evidence="7">Muscle</tissue>
    </source>
</reference>
<dbReference type="PANTHER" id="PTHR12953:SF0">
    <property type="entry name" value="SUN DOMAIN-CONTAINING OSSIFICATION FACTOR"/>
    <property type="match status" value="1"/>
</dbReference>
<feature type="region of interest" description="Disordered" evidence="5">
    <location>
        <begin position="249"/>
        <end position="289"/>
    </location>
</feature>
<dbReference type="Proteomes" id="UP000694941">
    <property type="component" value="Unplaced"/>
</dbReference>
<keyword evidence="2" id="KW-0812">Transmembrane</keyword>